<keyword evidence="16" id="KW-1185">Reference proteome</keyword>
<evidence type="ECO:0000256" key="5">
    <source>
        <dbReference type="ARBA" id="ARBA00022679"/>
    </source>
</evidence>
<keyword evidence="8" id="KW-0443">Lipid metabolism</keyword>
<evidence type="ECO:0000256" key="1">
    <source>
        <dbReference type="ARBA" id="ARBA00004141"/>
    </source>
</evidence>
<dbReference type="PANTHER" id="PTHR14269">
    <property type="entry name" value="CDP-DIACYLGLYCEROL--GLYCEROL-3-PHOSPHATE 3-PHOSPHATIDYLTRANSFERASE-RELATED"/>
    <property type="match status" value="1"/>
</dbReference>
<dbReference type="PIRSF" id="PIRSF000847">
    <property type="entry name" value="Phos_ph_gly_syn"/>
    <property type="match status" value="1"/>
</dbReference>
<proteinExistence type="inferred from homology"/>
<dbReference type="EC" id="2.7.8.5" evidence="12"/>
<feature type="transmembrane region" description="Helical" evidence="14">
    <location>
        <begin position="139"/>
        <end position="158"/>
    </location>
</feature>
<dbReference type="InterPro" id="IPR048254">
    <property type="entry name" value="CDP_ALCOHOL_P_TRANSF_CS"/>
</dbReference>
<comment type="caution">
    <text evidence="15">The sequence shown here is derived from an EMBL/GenBank/DDBJ whole genome shotgun (WGS) entry which is preliminary data.</text>
</comment>
<evidence type="ECO:0000256" key="13">
    <source>
        <dbReference type="RuleBase" id="RU003750"/>
    </source>
</evidence>
<sequence>MSAQPPSGPVVPRARVANLANFLTGIRLVLVPVFLLFLFTGDGHESASRITAFVIFAVAVVTDRLDGSLARTYGMVTEFGKLADPIADKMLIGAALIGLSMLGDLPWWVTVVILVREIGITVLRFAVLRRGVIPASRGGKLKTLVQAVAIGLFVLPLHNWPAPWLTVAWAAMWAAIVLTVLTGIDYVVSAVRDSRARSAGR</sequence>
<evidence type="ECO:0000256" key="8">
    <source>
        <dbReference type="ARBA" id="ARBA00023098"/>
    </source>
</evidence>
<keyword evidence="7 14" id="KW-1133">Transmembrane helix</keyword>
<dbReference type="Gene3D" id="1.20.120.1760">
    <property type="match status" value="1"/>
</dbReference>
<dbReference type="Proteomes" id="UP001139068">
    <property type="component" value="Unassembled WGS sequence"/>
</dbReference>
<name>A0ABS9YZ01_9MYCO</name>
<evidence type="ECO:0000256" key="6">
    <source>
        <dbReference type="ARBA" id="ARBA00022692"/>
    </source>
</evidence>
<organism evidence="15 16">
    <name type="scientific">Candidatus Mycolicibacterium alkanivorans</name>
    <dbReference type="NCBI Taxonomy" id="2954114"/>
    <lineage>
        <taxon>Bacteria</taxon>
        <taxon>Bacillati</taxon>
        <taxon>Actinomycetota</taxon>
        <taxon>Actinomycetes</taxon>
        <taxon>Mycobacteriales</taxon>
        <taxon>Mycobacteriaceae</taxon>
        <taxon>Mycolicibacterium</taxon>
    </lineage>
</organism>
<gene>
    <name evidence="15" type="primary">pgsA</name>
    <name evidence="15" type="ORF">K9U37_16105</name>
</gene>
<evidence type="ECO:0000313" key="15">
    <source>
        <dbReference type="EMBL" id="MCI4676313.1"/>
    </source>
</evidence>
<reference evidence="15" key="1">
    <citation type="journal article" date="2022" name="ISME J.">
        <title>Identification of active gaseous-alkane degraders at natural gas seeps.</title>
        <authorList>
            <person name="Farhan Ul Haque M."/>
            <person name="Hernandez M."/>
            <person name="Crombie A.T."/>
            <person name="Murrell J.C."/>
        </authorList>
    </citation>
    <scope>NUCLEOTIDE SEQUENCE</scope>
    <source>
        <strain evidence="15">ANDR5</strain>
    </source>
</reference>
<keyword evidence="6 14" id="KW-0812">Transmembrane</keyword>
<dbReference type="InterPro" id="IPR000462">
    <property type="entry name" value="CDP-OH_P_trans"/>
</dbReference>
<evidence type="ECO:0000256" key="14">
    <source>
        <dbReference type="SAM" id="Phobius"/>
    </source>
</evidence>
<keyword evidence="5 13" id="KW-0808">Transferase</keyword>
<evidence type="ECO:0000256" key="4">
    <source>
        <dbReference type="ARBA" id="ARBA00022516"/>
    </source>
</evidence>
<dbReference type="PROSITE" id="PS00379">
    <property type="entry name" value="CDP_ALCOHOL_P_TRANSF"/>
    <property type="match status" value="1"/>
</dbReference>
<dbReference type="PANTHER" id="PTHR14269:SF52">
    <property type="entry name" value="PHOSPHATIDYLGLYCEROPHOSPHATE SYNTHASE-RELATED"/>
    <property type="match status" value="1"/>
</dbReference>
<evidence type="ECO:0000256" key="7">
    <source>
        <dbReference type="ARBA" id="ARBA00022989"/>
    </source>
</evidence>
<dbReference type="GO" id="GO:0008444">
    <property type="term" value="F:CDP-diacylglycerol-glycerol-3-phosphate 3-phosphatidyltransferase activity"/>
    <property type="evidence" value="ECO:0007669"/>
    <property type="project" value="UniProtKB-EC"/>
</dbReference>
<evidence type="ECO:0000256" key="3">
    <source>
        <dbReference type="ARBA" id="ARBA00010441"/>
    </source>
</evidence>
<comment type="similarity">
    <text evidence="3 13">Belongs to the CDP-alcohol phosphatidyltransferase class-I family.</text>
</comment>
<keyword evidence="11" id="KW-1208">Phospholipid metabolism</keyword>
<evidence type="ECO:0000256" key="12">
    <source>
        <dbReference type="NCBIfam" id="TIGR00560"/>
    </source>
</evidence>
<feature type="transmembrane region" description="Helical" evidence="14">
    <location>
        <begin position="108"/>
        <end position="127"/>
    </location>
</feature>
<keyword evidence="9 14" id="KW-0472">Membrane</keyword>
<evidence type="ECO:0000313" key="16">
    <source>
        <dbReference type="Proteomes" id="UP001139068"/>
    </source>
</evidence>
<dbReference type="InterPro" id="IPR043130">
    <property type="entry name" value="CDP-OH_PTrfase_TM_dom"/>
</dbReference>
<keyword evidence="10" id="KW-0594">Phospholipid biosynthesis</keyword>
<dbReference type="InterPro" id="IPR050324">
    <property type="entry name" value="CDP-alcohol_PTase-I"/>
</dbReference>
<feature type="transmembrane region" description="Helical" evidence="14">
    <location>
        <begin position="164"/>
        <end position="188"/>
    </location>
</feature>
<comment type="pathway">
    <text evidence="2">Lipid metabolism; phospholipid metabolism.</text>
</comment>
<dbReference type="EMBL" id="JAIVFL010000001">
    <property type="protein sequence ID" value="MCI4676313.1"/>
    <property type="molecule type" value="Genomic_DNA"/>
</dbReference>
<evidence type="ECO:0000256" key="9">
    <source>
        <dbReference type="ARBA" id="ARBA00023136"/>
    </source>
</evidence>
<evidence type="ECO:0000256" key="11">
    <source>
        <dbReference type="ARBA" id="ARBA00023264"/>
    </source>
</evidence>
<protein>
    <recommendedName>
        <fullName evidence="12">CDP-diacylglycerol--glycerol-3-phosphate 3-phosphatidyltransferase</fullName>
        <ecNumber evidence="12">2.7.8.5</ecNumber>
    </recommendedName>
</protein>
<evidence type="ECO:0000256" key="2">
    <source>
        <dbReference type="ARBA" id="ARBA00005074"/>
    </source>
</evidence>
<dbReference type="InterPro" id="IPR004570">
    <property type="entry name" value="Phosphatidylglycerol_P_synth"/>
</dbReference>
<dbReference type="Pfam" id="PF01066">
    <property type="entry name" value="CDP-OH_P_transf"/>
    <property type="match status" value="1"/>
</dbReference>
<keyword evidence="4" id="KW-0444">Lipid biosynthesis</keyword>
<dbReference type="NCBIfam" id="TIGR00560">
    <property type="entry name" value="pgsA"/>
    <property type="match status" value="1"/>
</dbReference>
<evidence type="ECO:0000256" key="10">
    <source>
        <dbReference type="ARBA" id="ARBA00023209"/>
    </source>
</evidence>
<accession>A0ABS9YZ01</accession>
<comment type="subcellular location">
    <subcellularLocation>
        <location evidence="1">Membrane</location>
        <topology evidence="1">Multi-pass membrane protein</topology>
    </subcellularLocation>
</comment>
<dbReference type="RefSeq" id="WP_243072521.1">
    <property type="nucleotide sequence ID" value="NZ_JAIVFL010000001.1"/>
</dbReference>
<feature type="transmembrane region" description="Helical" evidence="14">
    <location>
        <begin position="20"/>
        <end position="40"/>
    </location>
</feature>